<reference evidence="1 2" key="1">
    <citation type="submission" date="2018-06" db="EMBL/GenBank/DDBJ databases">
        <title>Comparative genomics of Bradyrhizobium nodulating Arachidis hypogaea.</title>
        <authorList>
            <person name="Li Y."/>
        </authorList>
    </citation>
    <scope>NUCLEOTIDE SEQUENCE [LARGE SCALE GENOMIC DNA]</scope>
    <source>
        <strain evidence="1 2">CCBAU 051107</strain>
    </source>
</reference>
<dbReference type="AlphaFoldDB" id="A0AAE7P0R3"/>
<dbReference type="Proteomes" id="UP000594015">
    <property type="component" value="Chromosome"/>
</dbReference>
<sequence length="192" mass="21024">MMVADMLADLGHTVAAEANDVASAMKHASDSAFDMALLDVSLGSCSVEPVAQVLAKRNVPFAFASGYGSDGVPERARDARKDADILACQAWNARMLGFRGPAQPSPALGDALNAGYRYLEVKCLGCDTHQTVPLDIVRRPKTTPVHELERYMRCRQCSERQGRPFKRSHLVALRTTRISATNPPSIWWPGER</sequence>
<dbReference type="KEGG" id="barh:WN72_13275"/>
<dbReference type="InterPro" id="IPR011006">
    <property type="entry name" value="CheY-like_superfamily"/>
</dbReference>
<evidence type="ECO:0000313" key="2">
    <source>
        <dbReference type="Proteomes" id="UP000594015"/>
    </source>
</evidence>
<gene>
    <name evidence="1" type="ORF">WN72_13275</name>
</gene>
<dbReference type="SUPFAM" id="SSF52172">
    <property type="entry name" value="CheY-like"/>
    <property type="match status" value="1"/>
</dbReference>
<accession>A0AAE7P0R3</accession>
<organism evidence="1 2">
    <name type="scientific">Bradyrhizobium arachidis</name>
    <dbReference type="NCBI Taxonomy" id="858423"/>
    <lineage>
        <taxon>Bacteria</taxon>
        <taxon>Pseudomonadati</taxon>
        <taxon>Pseudomonadota</taxon>
        <taxon>Alphaproteobacteria</taxon>
        <taxon>Hyphomicrobiales</taxon>
        <taxon>Nitrobacteraceae</taxon>
        <taxon>Bradyrhizobium</taxon>
    </lineage>
</organism>
<evidence type="ECO:0008006" key="3">
    <source>
        <dbReference type="Google" id="ProtNLM"/>
    </source>
</evidence>
<dbReference type="EMBL" id="CP030050">
    <property type="protein sequence ID" value="QOZ73323.1"/>
    <property type="molecule type" value="Genomic_DNA"/>
</dbReference>
<proteinExistence type="predicted"/>
<evidence type="ECO:0000313" key="1">
    <source>
        <dbReference type="EMBL" id="QOZ73323.1"/>
    </source>
</evidence>
<dbReference type="Gene3D" id="3.40.50.2300">
    <property type="match status" value="1"/>
</dbReference>
<name>A0AAE7P0R3_9BRAD</name>
<protein>
    <recommendedName>
        <fullName evidence="3">Response regulator receiver domain-containing protein</fullName>
    </recommendedName>
</protein>